<name>A0A1X7KNB4_9BACL</name>
<dbReference type="Proteomes" id="UP000193834">
    <property type="component" value="Unassembled WGS sequence"/>
</dbReference>
<accession>A0A1X7KNB4</accession>
<dbReference type="AlphaFoldDB" id="A0A1X7KNB4"/>
<keyword evidence="3" id="KW-1185">Reference proteome</keyword>
<dbReference type="EMBL" id="FXAZ01000003">
    <property type="protein sequence ID" value="SMG42205.1"/>
    <property type="molecule type" value="Genomic_DNA"/>
</dbReference>
<dbReference type="Gene3D" id="3.40.50.1820">
    <property type="entry name" value="alpha/beta hydrolase"/>
    <property type="match status" value="1"/>
</dbReference>
<sequence length="282" mass="31413">MNTCIMTSHGLVEYRMTEPAHGQAERTLLVINGGHTHCNSVLPDEPYLLEAGYRLVVPTRPGYQGTPSATGRRADEAADALAALLNALQIEQADVIALSAGGPTGLQLASRHPELVRRLVLQCAITSEWADAKQKRIAATLFRPGVERVFWGMFRGMLNLAPRYTLTQLMGSLTTLDAQSVINSLDDERFVRMKEFVRTQRSGSGFMHDILHQSGDLTAIKAPTLILFSKYDGVIPYHHAEYALEQIPKAELYVTEAESHLMWFSLHYAEARSHMLHFLQEA</sequence>
<dbReference type="STRING" id="1852522.SAMN06295960_2473"/>
<proteinExistence type="predicted"/>
<dbReference type="PANTHER" id="PTHR43433:SF5">
    <property type="entry name" value="AB HYDROLASE-1 DOMAIN-CONTAINING PROTEIN"/>
    <property type="match status" value="1"/>
</dbReference>
<feature type="domain" description="AB hydrolase-1" evidence="1">
    <location>
        <begin position="28"/>
        <end position="261"/>
    </location>
</feature>
<dbReference type="PRINTS" id="PR00111">
    <property type="entry name" value="ABHYDROLASE"/>
</dbReference>
<gene>
    <name evidence="2" type="ORF">SAMN06295960_2473</name>
</gene>
<dbReference type="InterPro" id="IPR050471">
    <property type="entry name" value="AB_hydrolase"/>
</dbReference>
<dbReference type="SUPFAM" id="SSF53474">
    <property type="entry name" value="alpha/beta-Hydrolases"/>
    <property type="match status" value="1"/>
</dbReference>
<protein>
    <submittedName>
        <fullName evidence="2">Pimeloyl-ACP methyl ester carboxylesterase</fullName>
    </submittedName>
</protein>
<dbReference type="PANTHER" id="PTHR43433">
    <property type="entry name" value="HYDROLASE, ALPHA/BETA FOLD FAMILY PROTEIN"/>
    <property type="match status" value="1"/>
</dbReference>
<dbReference type="InterPro" id="IPR000073">
    <property type="entry name" value="AB_hydrolase_1"/>
</dbReference>
<organism evidence="2 3">
    <name type="scientific">Paenibacillus aquistagni</name>
    <dbReference type="NCBI Taxonomy" id="1852522"/>
    <lineage>
        <taxon>Bacteria</taxon>
        <taxon>Bacillati</taxon>
        <taxon>Bacillota</taxon>
        <taxon>Bacilli</taxon>
        <taxon>Bacillales</taxon>
        <taxon>Paenibacillaceae</taxon>
        <taxon>Paenibacillus</taxon>
    </lineage>
</organism>
<reference evidence="2 3" key="1">
    <citation type="submission" date="2017-04" db="EMBL/GenBank/DDBJ databases">
        <authorList>
            <person name="Afonso C.L."/>
            <person name="Miller P.J."/>
            <person name="Scott M.A."/>
            <person name="Spackman E."/>
            <person name="Goraichik I."/>
            <person name="Dimitrov K.M."/>
            <person name="Suarez D.L."/>
            <person name="Swayne D.E."/>
        </authorList>
    </citation>
    <scope>NUCLEOTIDE SEQUENCE [LARGE SCALE GENOMIC DNA]</scope>
    <source>
        <strain evidence="2 3">11</strain>
    </source>
</reference>
<evidence type="ECO:0000313" key="3">
    <source>
        <dbReference type="Proteomes" id="UP000193834"/>
    </source>
</evidence>
<evidence type="ECO:0000259" key="1">
    <source>
        <dbReference type="Pfam" id="PF00561"/>
    </source>
</evidence>
<dbReference type="RefSeq" id="WP_176228914.1">
    <property type="nucleotide sequence ID" value="NZ_FXAZ01000003.1"/>
</dbReference>
<dbReference type="Pfam" id="PF00561">
    <property type="entry name" value="Abhydrolase_1"/>
    <property type="match status" value="1"/>
</dbReference>
<evidence type="ECO:0000313" key="2">
    <source>
        <dbReference type="EMBL" id="SMG42205.1"/>
    </source>
</evidence>
<dbReference type="InterPro" id="IPR029058">
    <property type="entry name" value="AB_hydrolase_fold"/>
</dbReference>